<keyword evidence="2" id="KW-1185">Reference proteome</keyword>
<dbReference type="RefSeq" id="WP_147667256.1">
    <property type="nucleotide sequence ID" value="NZ_VDUW01000005.1"/>
</dbReference>
<sequence length="466" mass="53987">MDEMDQSIISVFDKSANSPEVHQTMRDFVSLAGVFSALGNAKTFESPLEILIFLRVIQFFNREALGLDEPIENSETIYYRYLNTYDDLEPPTKKRIEQFVNILIKFNWVTKQAKRLKMRNTGKRMMDALIRAANDSLAYYMQDEIGRSLFQARRDAEISEAYDDYGISGGNVVASMVRHLNDAIELLKERELELLADRDALPQLRHIHVLMNEIDVKMQERLEKLPTIEDGLMMADLIHKSTEALSEGTSLSLGMINKYLKFISMQTTDIGSLISPEKTRQFIEKMFNPPVESDIPNAHQIFSFMEQNLYENESMDGMWIPVKMAPYLNGQAIDDGIDFLENYEPYVREDIEEEESITYSTEMIEATDIDEIFGDAMWKMTKEVIDTEAIEQYVEVQKETELEELIIESSSNHFGDAVRSLMAISALVANKRVDIEPAEVNKTYEKEWEWVEDGDREYKVRQRKRK</sequence>
<gene>
    <name evidence="1" type="ORF">FHP05_09015</name>
</gene>
<protein>
    <submittedName>
        <fullName evidence="1">Uncharacterized protein</fullName>
    </submittedName>
</protein>
<name>A0A5C8NST4_9BACI</name>
<dbReference type="AlphaFoldDB" id="A0A5C8NST4"/>
<dbReference type="Proteomes" id="UP000321574">
    <property type="component" value="Unassembled WGS sequence"/>
</dbReference>
<dbReference type="OrthoDB" id="2505901at2"/>
<evidence type="ECO:0000313" key="2">
    <source>
        <dbReference type="Proteomes" id="UP000321574"/>
    </source>
</evidence>
<proteinExistence type="predicted"/>
<accession>A0A5C8NST4</accession>
<organism evidence="1 2">
    <name type="scientific">Cerasibacillus terrae</name>
    <dbReference type="NCBI Taxonomy" id="2498845"/>
    <lineage>
        <taxon>Bacteria</taxon>
        <taxon>Bacillati</taxon>
        <taxon>Bacillota</taxon>
        <taxon>Bacilli</taxon>
        <taxon>Bacillales</taxon>
        <taxon>Bacillaceae</taxon>
        <taxon>Cerasibacillus</taxon>
    </lineage>
</organism>
<comment type="caution">
    <text evidence="1">The sequence shown here is derived from an EMBL/GenBank/DDBJ whole genome shotgun (WGS) entry which is preliminary data.</text>
</comment>
<dbReference type="EMBL" id="VDUW01000005">
    <property type="protein sequence ID" value="TXL64450.1"/>
    <property type="molecule type" value="Genomic_DNA"/>
</dbReference>
<reference evidence="1 2" key="1">
    <citation type="submission" date="2019-06" db="EMBL/GenBank/DDBJ databases">
        <title>Cerasibacillus sp. nov., isolated from maize field.</title>
        <authorList>
            <person name="Lin S.-Y."/>
            <person name="Tsai C.-F."/>
            <person name="Young C.-C."/>
        </authorList>
    </citation>
    <scope>NUCLEOTIDE SEQUENCE [LARGE SCALE GENOMIC DNA]</scope>
    <source>
        <strain evidence="1 2">CC-CFT480</strain>
    </source>
</reference>
<evidence type="ECO:0000313" key="1">
    <source>
        <dbReference type="EMBL" id="TXL64450.1"/>
    </source>
</evidence>